<protein>
    <submittedName>
        <fullName evidence="8">Uncharacterized protein</fullName>
    </submittedName>
</protein>
<sequence length="481" mass="51675">MRKSEDLEQVFHYFDEDGDGKVSASDLRHGLSLMGGDLFSKEIEVAMEALDSDGDGFLGLEDFIGLMEGGEEEEKIKDLREAFAMYDMEGCGFITPKSLKRMLSRLGDSKSIEECRVMINQFDLNGDGVVQEVLYEGINTLCFSCGRVGHRREGCPYTITEKEQAPTVPGGARSATKSADSFEEAWDDTREARKVMDDLIGDGKETPPYSVRTRPVDGAKEVGQRVSSSSLSAKDRKKHQSNHDAPSQSASPSIFSFGAEVFPKTVSSPSQVVVPGADGRSALGLSTSQVSMSGVKGNGRSRRLDQARMGNFSKRKDHGAVSKYAGSDKSKSHHDLGMVRSGRDESMATHLSFNARKQKDGVASTLRPGVDGLGSPLVDISIRNSDKGGSTGVRVESAIAKISGSTLERIGTGGGGRGKENLDIQDRGNEVLRKRNFQGSYSSRSNLGGVQLTDHIKGDIVGSPRAYGAHCTGSGILQKVS</sequence>
<dbReference type="InterPro" id="IPR001878">
    <property type="entry name" value="Znf_CCHC"/>
</dbReference>
<evidence type="ECO:0000256" key="1">
    <source>
        <dbReference type="ARBA" id="ARBA00022723"/>
    </source>
</evidence>
<dbReference type="InParanoid" id="A0A7N2MLD7"/>
<proteinExistence type="predicted"/>
<feature type="region of interest" description="Disordered" evidence="5">
    <location>
        <begin position="163"/>
        <end position="252"/>
    </location>
</feature>
<reference evidence="8" key="2">
    <citation type="submission" date="2021-01" db="UniProtKB">
        <authorList>
            <consortium name="EnsemblPlants"/>
        </authorList>
    </citation>
    <scope>IDENTIFICATION</scope>
</reference>
<evidence type="ECO:0000259" key="7">
    <source>
        <dbReference type="PROSITE" id="PS50222"/>
    </source>
</evidence>
<keyword evidence="1" id="KW-0479">Metal-binding</keyword>
<feature type="domain" description="CCHC-type" evidence="6">
    <location>
        <begin position="142"/>
        <end position="156"/>
    </location>
</feature>
<keyword evidence="4" id="KW-0862">Zinc</keyword>
<dbReference type="EnsemblPlants" id="QL10p004084:mrna">
    <property type="protein sequence ID" value="QL10p004084:mrna"/>
    <property type="gene ID" value="QL10p004084"/>
</dbReference>
<dbReference type="GO" id="GO:0003676">
    <property type="term" value="F:nucleic acid binding"/>
    <property type="evidence" value="ECO:0007669"/>
    <property type="project" value="InterPro"/>
</dbReference>
<feature type="compositionally biased region" description="Basic and acidic residues" evidence="5">
    <location>
        <begin position="214"/>
        <end position="223"/>
    </location>
</feature>
<accession>A0A7N2MLD7</accession>
<evidence type="ECO:0000256" key="2">
    <source>
        <dbReference type="ARBA" id="ARBA00022737"/>
    </source>
</evidence>
<dbReference type="CDD" id="cd00051">
    <property type="entry name" value="EFh"/>
    <property type="match status" value="2"/>
</dbReference>
<dbReference type="Proteomes" id="UP000594261">
    <property type="component" value="Chromosome 10"/>
</dbReference>
<dbReference type="Pfam" id="PF13499">
    <property type="entry name" value="EF-hand_7"/>
    <property type="match status" value="2"/>
</dbReference>
<dbReference type="PROSITE" id="PS50158">
    <property type="entry name" value="ZF_CCHC"/>
    <property type="match status" value="1"/>
</dbReference>
<dbReference type="GO" id="GO:0005509">
    <property type="term" value="F:calcium ion binding"/>
    <property type="evidence" value="ECO:0007669"/>
    <property type="project" value="InterPro"/>
</dbReference>
<name>A0A7N2MLD7_QUELO</name>
<dbReference type="InterPro" id="IPR011992">
    <property type="entry name" value="EF-hand-dom_pair"/>
</dbReference>
<dbReference type="SUPFAM" id="SSF47473">
    <property type="entry name" value="EF-hand"/>
    <property type="match status" value="1"/>
</dbReference>
<organism evidence="8 9">
    <name type="scientific">Quercus lobata</name>
    <name type="common">Valley oak</name>
    <dbReference type="NCBI Taxonomy" id="97700"/>
    <lineage>
        <taxon>Eukaryota</taxon>
        <taxon>Viridiplantae</taxon>
        <taxon>Streptophyta</taxon>
        <taxon>Embryophyta</taxon>
        <taxon>Tracheophyta</taxon>
        <taxon>Spermatophyta</taxon>
        <taxon>Magnoliopsida</taxon>
        <taxon>eudicotyledons</taxon>
        <taxon>Gunneridae</taxon>
        <taxon>Pentapetalae</taxon>
        <taxon>rosids</taxon>
        <taxon>fabids</taxon>
        <taxon>Fagales</taxon>
        <taxon>Fagaceae</taxon>
        <taxon>Quercus</taxon>
    </lineage>
</organism>
<dbReference type="SMART" id="SM00054">
    <property type="entry name" value="EFh"/>
    <property type="match status" value="4"/>
</dbReference>
<dbReference type="InterPro" id="IPR002048">
    <property type="entry name" value="EF_hand_dom"/>
</dbReference>
<evidence type="ECO:0000256" key="4">
    <source>
        <dbReference type="PROSITE-ProRule" id="PRU00047"/>
    </source>
</evidence>
<feature type="compositionally biased region" description="Polar residues" evidence="5">
    <location>
        <begin position="243"/>
        <end position="252"/>
    </location>
</feature>
<dbReference type="InterPro" id="IPR039647">
    <property type="entry name" value="EF_hand_pair_protein_CML-like"/>
</dbReference>
<dbReference type="Gene3D" id="1.10.238.10">
    <property type="entry name" value="EF-hand"/>
    <property type="match status" value="2"/>
</dbReference>
<feature type="compositionally biased region" description="Basic and acidic residues" evidence="5">
    <location>
        <begin position="187"/>
        <end position="205"/>
    </location>
</feature>
<feature type="region of interest" description="Disordered" evidence="5">
    <location>
        <begin position="315"/>
        <end position="335"/>
    </location>
</feature>
<feature type="domain" description="EF-hand" evidence="7">
    <location>
        <begin position="74"/>
        <end position="109"/>
    </location>
</feature>
<evidence type="ECO:0000313" key="9">
    <source>
        <dbReference type="Proteomes" id="UP000594261"/>
    </source>
</evidence>
<dbReference type="PROSITE" id="PS00018">
    <property type="entry name" value="EF_HAND_1"/>
    <property type="match status" value="2"/>
</dbReference>
<keyword evidence="4" id="KW-0863">Zinc-finger</keyword>
<dbReference type="Gramene" id="QL10p004084:mrna">
    <property type="protein sequence ID" value="QL10p004084:mrna"/>
    <property type="gene ID" value="QL10p004084"/>
</dbReference>
<dbReference type="PROSITE" id="PS50222">
    <property type="entry name" value="EF_HAND_2"/>
    <property type="match status" value="3"/>
</dbReference>
<evidence type="ECO:0000256" key="3">
    <source>
        <dbReference type="ARBA" id="ARBA00022837"/>
    </source>
</evidence>
<dbReference type="GO" id="GO:0008270">
    <property type="term" value="F:zinc ion binding"/>
    <property type="evidence" value="ECO:0007669"/>
    <property type="project" value="UniProtKB-KW"/>
</dbReference>
<dbReference type="EMBL" id="LRBV02000010">
    <property type="status" value="NOT_ANNOTATED_CDS"/>
    <property type="molecule type" value="Genomic_DNA"/>
</dbReference>
<keyword evidence="2" id="KW-0677">Repeat</keyword>
<evidence type="ECO:0000259" key="6">
    <source>
        <dbReference type="PROSITE" id="PS50158"/>
    </source>
</evidence>
<reference evidence="8 9" key="1">
    <citation type="journal article" date="2016" name="G3 (Bethesda)">
        <title>First Draft Assembly and Annotation of the Genome of a California Endemic Oak Quercus lobata Nee (Fagaceae).</title>
        <authorList>
            <person name="Sork V.L."/>
            <person name="Fitz-Gibbon S.T."/>
            <person name="Puiu D."/>
            <person name="Crepeau M."/>
            <person name="Gugger P.F."/>
            <person name="Sherman R."/>
            <person name="Stevens K."/>
            <person name="Langley C.H."/>
            <person name="Pellegrini M."/>
            <person name="Salzberg S.L."/>
        </authorList>
    </citation>
    <scope>NUCLEOTIDE SEQUENCE [LARGE SCALE GENOMIC DNA]</scope>
    <source>
        <strain evidence="8 9">cv. SW786</strain>
    </source>
</reference>
<feature type="domain" description="EF-hand" evidence="7">
    <location>
        <begin position="2"/>
        <end position="37"/>
    </location>
</feature>
<keyword evidence="3" id="KW-0106">Calcium</keyword>
<feature type="compositionally biased region" description="Basic and acidic residues" evidence="5">
    <location>
        <begin position="326"/>
        <end position="335"/>
    </location>
</feature>
<evidence type="ECO:0000256" key="5">
    <source>
        <dbReference type="SAM" id="MobiDB-lite"/>
    </source>
</evidence>
<dbReference type="PANTHER" id="PTHR10891">
    <property type="entry name" value="EF-HAND CALCIUM-BINDING DOMAIN CONTAINING PROTEIN"/>
    <property type="match status" value="1"/>
</dbReference>
<evidence type="ECO:0000313" key="8">
    <source>
        <dbReference type="EnsemblPlants" id="QL10p004084:mrna"/>
    </source>
</evidence>
<dbReference type="AlphaFoldDB" id="A0A7N2MLD7"/>
<feature type="domain" description="EF-hand" evidence="7">
    <location>
        <begin position="38"/>
        <end position="73"/>
    </location>
</feature>
<dbReference type="InterPro" id="IPR018247">
    <property type="entry name" value="EF_Hand_1_Ca_BS"/>
</dbReference>
<keyword evidence="9" id="KW-1185">Reference proteome</keyword>